<proteinExistence type="predicted"/>
<dbReference type="AlphaFoldDB" id="A0A0J5XDC0"/>
<evidence type="ECO:0000313" key="3">
    <source>
        <dbReference type="Proteomes" id="UP000036338"/>
    </source>
</evidence>
<reference evidence="2 3" key="1">
    <citation type="submission" date="2015-05" db="EMBL/GenBank/DDBJ databases">
        <title>Draft genome of Burkholderia cepacia LK29.</title>
        <authorList>
            <person name="Chan X.Y."/>
        </authorList>
    </citation>
    <scope>NUCLEOTIDE SEQUENCE [LARGE SCALE GENOMIC DNA]</scope>
    <source>
        <strain evidence="2 3">LK29</strain>
    </source>
</reference>
<comment type="caution">
    <text evidence="2">The sequence shown here is derived from an EMBL/GenBank/DDBJ whole genome shotgun (WGS) entry which is preliminary data.</text>
</comment>
<dbReference type="EMBL" id="LDWR01000013">
    <property type="protein sequence ID" value="KML60802.1"/>
    <property type="molecule type" value="Genomic_DNA"/>
</dbReference>
<gene>
    <name evidence="2" type="ORF">VL15_08320</name>
</gene>
<dbReference type="GO" id="GO:0003676">
    <property type="term" value="F:nucleic acid binding"/>
    <property type="evidence" value="ECO:0007669"/>
    <property type="project" value="InterPro"/>
</dbReference>
<dbReference type="Proteomes" id="UP000036338">
    <property type="component" value="Unassembled WGS sequence"/>
</dbReference>
<dbReference type="InterPro" id="IPR014833">
    <property type="entry name" value="TnsA_N"/>
</dbReference>
<protein>
    <recommendedName>
        <fullName evidence="1">TnsA endonuclease N-terminal domain-containing protein</fullName>
    </recommendedName>
</protein>
<sequence>MHHTPARQVVRPTGGIFRGRFPSRKSGRSVAFESLIERDALLLFEFSRGVISYREQPYSIYYSLEGKSRKYTPDFELTLASGAVLLIEVKPEEKARVPDEQRRLRRIGEHFSELGALFRVLTDTQIRSDALLPNLNALFPYLSKPMSGLQRRLAVAPLLDEPLLTVAHARVRLGSITEVWRLLAQDLLTCDLHQPLSESTALSIQNREPNDEELYF</sequence>
<dbReference type="Gene3D" id="3.40.1350.10">
    <property type="match status" value="1"/>
</dbReference>
<dbReference type="InterPro" id="IPR011856">
    <property type="entry name" value="tRNA_endonuc-like_dom_sf"/>
</dbReference>
<dbReference type="PATRIC" id="fig|292.27.peg.1178"/>
<evidence type="ECO:0000259" key="1">
    <source>
        <dbReference type="Pfam" id="PF08722"/>
    </source>
</evidence>
<organism evidence="2 3">
    <name type="scientific">Burkholderia cepacia</name>
    <name type="common">Pseudomonas cepacia</name>
    <dbReference type="NCBI Taxonomy" id="292"/>
    <lineage>
        <taxon>Bacteria</taxon>
        <taxon>Pseudomonadati</taxon>
        <taxon>Pseudomonadota</taxon>
        <taxon>Betaproteobacteria</taxon>
        <taxon>Burkholderiales</taxon>
        <taxon>Burkholderiaceae</taxon>
        <taxon>Burkholderia</taxon>
        <taxon>Burkholderia cepacia complex</taxon>
    </lineage>
</organism>
<evidence type="ECO:0000313" key="2">
    <source>
        <dbReference type="EMBL" id="KML60802.1"/>
    </source>
</evidence>
<dbReference type="Pfam" id="PF08722">
    <property type="entry name" value="Tn7_TnsA-like_N"/>
    <property type="match status" value="1"/>
</dbReference>
<name>A0A0J5XDC0_BURCE</name>
<accession>A0A0J5XDC0</accession>
<feature type="domain" description="TnsA endonuclease N-terminal" evidence="1">
    <location>
        <begin position="49"/>
        <end position="123"/>
    </location>
</feature>